<accession>A0A6C0DEN3</accession>
<evidence type="ECO:0000256" key="1">
    <source>
        <dbReference type="SAM" id="MobiDB-lite"/>
    </source>
</evidence>
<dbReference type="EMBL" id="MN739609">
    <property type="protein sequence ID" value="QHT15408.1"/>
    <property type="molecule type" value="Genomic_DNA"/>
</dbReference>
<protein>
    <submittedName>
        <fullName evidence="2">Uncharacterized protein</fullName>
    </submittedName>
</protein>
<proteinExistence type="predicted"/>
<feature type="region of interest" description="Disordered" evidence="1">
    <location>
        <begin position="133"/>
        <end position="166"/>
    </location>
</feature>
<sequence length="166" mass="20097">MSRPEQIERTIQGINSRTEDINNLLNEWFEHQHQNDDRYRQDFNTHTNEILTIFEQIVVIINETEDDRYVTLAMNLRRNLEWLLSQIYRMLGDPTNVDEPEHQLRSELGLLDKTQRMTNMMDTLDNYTIRVLPRRGGKKMKTRKLNKKSRKTRNRNRKGKKSKRLR</sequence>
<reference evidence="2" key="1">
    <citation type="journal article" date="2020" name="Nature">
        <title>Giant virus diversity and host interactions through global metagenomics.</title>
        <authorList>
            <person name="Schulz F."/>
            <person name="Roux S."/>
            <person name="Paez-Espino D."/>
            <person name="Jungbluth S."/>
            <person name="Walsh D.A."/>
            <person name="Denef V.J."/>
            <person name="McMahon K.D."/>
            <person name="Konstantinidis K.T."/>
            <person name="Eloe-Fadrosh E.A."/>
            <person name="Kyrpides N.C."/>
            <person name="Woyke T."/>
        </authorList>
    </citation>
    <scope>NUCLEOTIDE SEQUENCE</scope>
    <source>
        <strain evidence="2">GVMAG-M-3300023174-144</strain>
    </source>
</reference>
<name>A0A6C0DEN3_9ZZZZ</name>
<organism evidence="2">
    <name type="scientific">viral metagenome</name>
    <dbReference type="NCBI Taxonomy" id="1070528"/>
    <lineage>
        <taxon>unclassified sequences</taxon>
        <taxon>metagenomes</taxon>
        <taxon>organismal metagenomes</taxon>
    </lineage>
</organism>
<evidence type="ECO:0000313" key="2">
    <source>
        <dbReference type="EMBL" id="QHT15408.1"/>
    </source>
</evidence>
<dbReference type="AlphaFoldDB" id="A0A6C0DEN3"/>